<sequence length="131" mass="14977">MSNNCVSFERKAATRITTTASGCLNSQSNICRGFESRHRRFEVLNKVISSFQTLRQARAPVEGPRQKGHCRSQGRYSIHYATSATLIRYRSVYFSIVAETERGKEIEIAKDGWPSWRDIYLLSINNPSTTR</sequence>
<evidence type="ECO:0000313" key="2">
    <source>
        <dbReference type="Proteomes" id="UP000735302"/>
    </source>
</evidence>
<dbReference type="EMBL" id="BLXT01003580">
    <property type="protein sequence ID" value="GFO02293.1"/>
    <property type="molecule type" value="Genomic_DNA"/>
</dbReference>
<comment type="caution">
    <text evidence="1">The sequence shown here is derived from an EMBL/GenBank/DDBJ whole genome shotgun (WGS) entry which is preliminary data.</text>
</comment>
<keyword evidence="2" id="KW-1185">Reference proteome</keyword>
<name>A0AAV4A6M2_9GAST</name>
<dbReference type="AlphaFoldDB" id="A0AAV4A6M2"/>
<organism evidence="1 2">
    <name type="scientific">Plakobranchus ocellatus</name>
    <dbReference type="NCBI Taxonomy" id="259542"/>
    <lineage>
        <taxon>Eukaryota</taxon>
        <taxon>Metazoa</taxon>
        <taxon>Spiralia</taxon>
        <taxon>Lophotrochozoa</taxon>
        <taxon>Mollusca</taxon>
        <taxon>Gastropoda</taxon>
        <taxon>Heterobranchia</taxon>
        <taxon>Euthyneura</taxon>
        <taxon>Panpulmonata</taxon>
        <taxon>Sacoglossa</taxon>
        <taxon>Placobranchoidea</taxon>
        <taxon>Plakobranchidae</taxon>
        <taxon>Plakobranchus</taxon>
    </lineage>
</organism>
<dbReference type="Proteomes" id="UP000735302">
    <property type="component" value="Unassembled WGS sequence"/>
</dbReference>
<evidence type="ECO:0000313" key="1">
    <source>
        <dbReference type="EMBL" id="GFO02293.1"/>
    </source>
</evidence>
<proteinExistence type="predicted"/>
<reference evidence="1 2" key="1">
    <citation type="journal article" date="2021" name="Elife">
        <title>Chloroplast acquisition without the gene transfer in kleptoplastic sea slugs, Plakobranchus ocellatus.</title>
        <authorList>
            <person name="Maeda T."/>
            <person name="Takahashi S."/>
            <person name="Yoshida T."/>
            <person name="Shimamura S."/>
            <person name="Takaki Y."/>
            <person name="Nagai Y."/>
            <person name="Toyoda A."/>
            <person name="Suzuki Y."/>
            <person name="Arimoto A."/>
            <person name="Ishii H."/>
            <person name="Satoh N."/>
            <person name="Nishiyama T."/>
            <person name="Hasebe M."/>
            <person name="Maruyama T."/>
            <person name="Minagawa J."/>
            <person name="Obokata J."/>
            <person name="Shigenobu S."/>
        </authorList>
    </citation>
    <scope>NUCLEOTIDE SEQUENCE [LARGE SCALE GENOMIC DNA]</scope>
</reference>
<accession>A0AAV4A6M2</accession>
<gene>
    <name evidence="1" type="ORF">PoB_002879800</name>
</gene>
<protein>
    <submittedName>
        <fullName evidence="1">Uncharacterized protein</fullName>
    </submittedName>
</protein>